<protein>
    <submittedName>
        <fullName evidence="2">Phage portal protein, HK97 family</fullName>
    </submittedName>
</protein>
<dbReference type="NCBIfam" id="TIGR01537">
    <property type="entry name" value="portal_HK97"/>
    <property type="match status" value="1"/>
</dbReference>
<feature type="compositionally biased region" description="Basic and acidic residues" evidence="1">
    <location>
        <begin position="415"/>
        <end position="433"/>
    </location>
</feature>
<proteinExistence type="predicted"/>
<dbReference type="InterPro" id="IPR006944">
    <property type="entry name" value="Phage/GTA_portal"/>
</dbReference>
<reference evidence="2 3" key="1">
    <citation type="submission" date="2010-08" db="EMBL/GenBank/DDBJ databases">
        <authorList>
            <person name="Weinstock G."/>
            <person name="Sodergren E."/>
            <person name="Clifton S."/>
            <person name="Fulton L."/>
            <person name="Fulton B."/>
            <person name="Courtney L."/>
            <person name="Fronick C."/>
            <person name="Harrison M."/>
            <person name="Strong C."/>
            <person name="Farmer C."/>
            <person name="Delahaunty K."/>
            <person name="Markovic C."/>
            <person name="Hall O."/>
            <person name="Minx P."/>
            <person name="Tomlinson C."/>
            <person name="Mitreva M."/>
            <person name="Hou S."/>
            <person name="Chen J."/>
            <person name="Wollam A."/>
            <person name="Pepin K.H."/>
            <person name="Johnson M."/>
            <person name="Bhonagiri V."/>
            <person name="Zhang X."/>
            <person name="Suruliraj S."/>
            <person name="Warren W."/>
            <person name="Chinwalla A."/>
            <person name="Mardis E.R."/>
            <person name="Wilson R.K."/>
        </authorList>
    </citation>
    <scope>NUCLEOTIDE SEQUENCE [LARGE SCALE GENOMIC DNA]</scope>
    <source>
        <strain evidence="2 3">F0399</strain>
    </source>
</reference>
<dbReference type="EMBL" id="AECV01000041">
    <property type="protein sequence ID" value="EFW29075.1"/>
    <property type="molecule type" value="Genomic_DNA"/>
</dbReference>
<dbReference type="AlphaFoldDB" id="E7N434"/>
<dbReference type="InterPro" id="IPR006427">
    <property type="entry name" value="Portal_HK97"/>
</dbReference>
<gene>
    <name evidence="2" type="ORF">HMPREF9555_01775</name>
</gene>
<dbReference type="RefSeq" id="WP_009350423.1">
    <property type="nucleotide sequence ID" value="NZ_GL638151.1"/>
</dbReference>
<dbReference type="STRING" id="749551.HMPREF9555_01775"/>
<keyword evidence="3" id="KW-1185">Reference proteome</keyword>
<comment type="caution">
    <text evidence="2">The sequence shown here is derived from an EMBL/GenBank/DDBJ whole genome shotgun (WGS) entry which is preliminary data.</text>
</comment>
<evidence type="ECO:0000313" key="3">
    <source>
        <dbReference type="Proteomes" id="UP000004633"/>
    </source>
</evidence>
<sequence length="433" mass="47762">MILQKLFSRRGAFLGVDDPASDLLNPAAWLISALNGEDGSITAKQAARNSNVYACVSILADDIAKLPIHTFTVDGGRDEGQKHPAARLLYERANPLMSAFTFKQTLQAHLGLYGNAYALIAWGPSGYPAALWVLDPSVTVPRLDIATGQLTYHTHDRAGRQYVLQPSDVLHLRTMTLNGIVGVPPWKTLVPELDGQKATKEFIRNFYKNGTHVSGVLQADTKIDAEAKNKLRGEWNKIYGTPENAGKVAVLDMGLDYKPLGMQLDQAQFIETQKFGINEVAKVYRVPPHKLAQLDRATYANAEAMGLDYIKTTLLPIFTQWEQEINYKLFTEAERAKYYVKFNAAAELRGDSAMRAQYYKQMIETGVYTINEVRAMEEQLAIGENGDKHFVSLNYTTLDNLEALQLAKAGSARLKGGEGDGSTERAADADDGA</sequence>
<accession>E7N434</accession>
<name>E7N434_9FIRM</name>
<organism evidence="2 3">
    <name type="scientific">Selenomonas artemidis F0399</name>
    <dbReference type="NCBI Taxonomy" id="749551"/>
    <lineage>
        <taxon>Bacteria</taxon>
        <taxon>Bacillati</taxon>
        <taxon>Bacillota</taxon>
        <taxon>Negativicutes</taxon>
        <taxon>Selenomonadales</taxon>
        <taxon>Selenomonadaceae</taxon>
        <taxon>Selenomonas</taxon>
    </lineage>
</organism>
<feature type="region of interest" description="Disordered" evidence="1">
    <location>
        <begin position="413"/>
        <end position="433"/>
    </location>
</feature>
<evidence type="ECO:0000256" key="1">
    <source>
        <dbReference type="SAM" id="MobiDB-lite"/>
    </source>
</evidence>
<dbReference type="Proteomes" id="UP000004633">
    <property type="component" value="Unassembled WGS sequence"/>
</dbReference>
<dbReference type="HOGENOM" id="CLU_033789_0_1_9"/>
<dbReference type="Pfam" id="PF04860">
    <property type="entry name" value="Phage_portal"/>
    <property type="match status" value="1"/>
</dbReference>
<evidence type="ECO:0000313" key="2">
    <source>
        <dbReference type="EMBL" id="EFW29075.1"/>
    </source>
</evidence>